<name>A0A6M3M8Y3_9ZZZZ</name>
<dbReference type="AlphaFoldDB" id="A0A6M3M8Y3"/>
<organism evidence="2">
    <name type="scientific">viral metagenome</name>
    <dbReference type="NCBI Taxonomy" id="1070528"/>
    <lineage>
        <taxon>unclassified sequences</taxon>
        <taxon>metagenomes</taxon>
        <taxon>organismal metagenomes</taxon>
    </lineage>
</organism>
<dbReference type="EMBL" id="MT143679">
    <property type="protein sequence ID" value="QJB00057.1"/>
    <property type="molecule type" value="Genomic_DNA"/>
</dbReference>
<reference evidence="2" key="1">
    <citation type="submission" date="2020-03" db="EMBL/GenBank/DDBJ databases">
        <title>The deep terrestrial virosphere.</title>
        <authorList>
            <person name="Holmfeldt K."/>
            <person name="Nilsson E."/>
            <person name="Simone D."/>
            <person name="Lopez-Fernandez M."/>
            <person name="Wu X."/>
            <person name="de Brujin I."/>
            <person name="Lundin D."/>
            <person name="Andersson A."/>
            <person name="Bertilsson S."/>
            <person name="Dopson M."/>
        </authorList>
    </citation>
    <scope>NUCLEOTIDE SEQUENCE</scope>
    <source>
        <strain evidence="1">MM171A00709</strain>
        <strain evidence="2">MM171B02032</strain>
    </source>
</reference>
<evidence type="ECO:0000313" key="2">
    <source>
        <dbReference type="EMBL" id="QJB01756.1"/>
    </source>
</evidence>
<sequence>MEVDTYPSVGEQLAILAVTNRKYPVPKKSPKPSKSYPHWTCRTWFHRPDALYFHLQYGMHHYESLIQADYSDWKWGTQKEVYLKVDRETREMTEMTKDDFDITRGSRFTERGIIQFYKNGCWE</sequence>
<gene>
    <name evidence="1" type="ORF">MM171A00709_0022</name>
    <name evidence="2" type="ORF">MM171B02032_0003</name>
</gene>
<evidence type="ECO:0000313" key="1">
    <source>
        <dbReference type="EMBL" id="QJB00057.1"/>
    </source>
</evidence>
<dbReference type="EMBL" id="MT143731">
    <property type="protein sequence ID" value="QJB01756.1"/>
    <property type="molecule type" value="Genomic_DNA"/>
</dbReference>
<proteinExistence type="predicted"/>
<protein>
    <submittedName>
        <fullName evidence="2">Uncharacterized protein</fullName>
    </submittedName>
</protein>
<accession>A0A6M3M8Y3</accession>